<keyword evidence="3" id="KW-0597">Phosphoprotein</keyword>
<dbReference type="Gene3D" id="3.30.559.10">
    <property type="entry name" value="Chloramphenicol acetyltransferase-like domain"/>
    <property type="match status" value="5"/>
</dbReference>
<dbReference type="Gene3D" id="3.40.50.1820">
    <property type="entry name" value="alpha/beta hydrolase"/>
    <property type="match status" value="1"/>
</dbReference>
<keyword evidence="6" id="KW-0045">Antibiotic biosynthesis</keyword>
<protein>
    <recommendedName>
        <fullName evidence="7">Carrier domain-containing protein</fullName>
    </recommendedName>
</protein>
<sequence length="5081" mass="541935">MLNYGTQPDTLGPLTAAQRALWAAQQLRPEIPYNFAGYLAIDHDVDADKLMAACESAAARFGTPCARLSLEDGEPVFIVDRTFPLSLCCVDLRGEADPAGAAHSWMEDDYCRPVDLFTDRLINFALLRIAEDLSYFYLRTHHVLVDGYGANNIIRHVAAVYSGDRPHTGEVDFSAFALLPEADRKYQQSSRSTADAEYWKTVVRGPLDITDLAGMQRPVAPRHPMVRELVCTHRLLETGQDRFDVARVVAAMAAFVAKTTGRDHVSLSLPVSARTTAALKNSAGMVSNMVPLVIGVDDGDTVGELTDRVATAVIGALRHQQFRGWPALVADATRHDTNVEFGQVVNVFNFAEPMRFGPSQPMCNVLTTLPIQDVAINIYPPLGGGTPRIQFAWNPDRYGADEIDRHVTRLESLFDRLLMADAAVVLGDVPLLDRAERDLVLSRWSGAGVDARVGVAPELLAAAVAADPDAVAVVDGDRELSYRELDESSTRLARVLIDRGVGPERAVGVAIDRSAELVVAWWAVAKAGGVYVPVDQAQPVERVATVLDAVAAVCVLTCGSADVAGAGARPVLRVDGLDLSGRSADRLTDADRLPPLKVDDAAYVIFTSGSTGTPKGVAVTHAGLLGVAAAQRAVFGLGADARVLMVASPVFDASVFEMLWAVGARATQVVAPRDVYAGDALTALLRAHRVTAAVLTPTVLSSLDPARLDGLDTLITAGEACPAELAAAWATDRRMVNAYGPTEATIWATCSTPLAVGQPVRIGAAIPGVRTLVLDAQLNPAPIGVVGELYLSGPALARGYVGQPALSAERFVANPFGGPGSRMYRTGDRVCWDPDGQLRYLGRTDAQVKIRGYRIEPGEVQTALAAVAGVRQAVVIAREGDGGDTRLVGYITGTADPVAIRGKLAEGLPAYLVPAAVVVIDALPLTANGKLDTRALPAPKYTAGAYRAPADAVEEILAGIYAQVLGVERVGADDSFFDLGGDSIMSLQVVARARTAGVMCRPRDVFVEQTVARLARVATVTVGDDDALDDGTGPVTATPIMRWLRDLDGPVDQFNQTMLVQAPAGAGEADAVAVLQALLDRHAMLRLRVDDDGADGWSPSVPDSGSVDAAGCVRAVDVLSDAALIDARSRINPGAGAMISALWVSSTGQLVLMIHHLAVDGVSWRILLEDLNIAWAQHRSGQPVVLPPGGTSFARWSALLNEHARHPEVVAQADAWRRVSATPPVLPAAHVTDTHADAGHLSAQLDVETTRMLLGEVPAAFRAGAHDILLIAFGMAVTQLSGNGGAPIGIDVEGHGRHELSATVDLSRTVGWFTATYPVALHLGGLDWAQVAAGDAALGAALKGAKEQLRALPDGLTYGLLRYLNPDAGLGDCDPTVVFNYLGRLAGTAELSDDVWRPSLESLSATAVASAVPMPLSHTVALDAGVLDGEDGPRLHANWTWATSVLDHADATRLNELWFEALRGICAHVRRGGGGLTPSDVAPARLTQQQIDAFERHGRIADVLPLTPLQQGLYFHAAAAQAGGVVLYALQLDIGIAGPLDPQRLRQAVHTTVRRHPNLAARFCTEIDPPVQIIPGNPTVPWHYVDLSTDQPELDDRVQRLAAAERAAVCELADPPAFRAALVRTAHDRHRFVLTAHHVVLDGSSLPILLQEIFAAYHEQRLPAPVPYRKFVAWQAGRDLDSAHAAWREVLSGFDTPTLVGPPHRQRLGRQGLRSRRLSEQTTQALHQLARTHRTTMNTVLRAGWAQLLMSLTGQRDVVFGAAVSGRTANVAGIESMVGLLINTVPVRANVTPQTTVADLLGKLHNDFQQTLDHEHVALTEIHRITGHDQLFDTLFVFENYPLDAAASMELGELAVTDFSSHESTHYPLTLQATPGRELALGIEYDSDLFDAGTVAALVDRIERVLLAMIDDPSRRLSSVDMLALDEHERLDEFGNRAVLARAADGGSIPELFAAQVIRTPDAVALSCGPNSWTYRELNLASNRLAHLLIGHGAAPGRSVALMFGRSAEAIVAILAVLKSRAAYLPIDPAVPDERIEFVLGDAAPVAAVTTAELTSRFDGHALTVIDVADPRITARPDAGLPLPSGADIAHIVYTSGTTGVPKGVATTHHNVTQLLESLHLGLPSGPGQVWSQWYSYAFDASVEEIWGALLHGSRLLVVPETVAAVPEHFQDLLVRERVTVLHQTPSALAALSPQGLESAALVVAAEPCAVEMVDCWAPGRIMTNAYGPTETTLCVTVSVPLAPGAGMVPIGVPVPGAALFVLDAWLRPVPVGVVGELYVAGRGVGVGYVHRAGLTASRFVACPFGQPGQRMYRTGDLVSWGADGQLRYLGRADEQVKIRGYRIELGEIRTALAGLDAVDQAVVIVREDRPGDKRLVGYVTESGSGALDPAAARTELGERLPAYMVPAAIVVVEALPLTVNGKLDTRALPMPEYRDTAYRAPSNAVEEILAGVYAQVLGLDRVGVDDSFFDLGGDSLSAMRLIATLNKTLHTDLTVRTLFNTPTVAQLAPQLRETTGQDEPLVAGERPALVPLSYAQSRLWFLGQLHGPSPVYNMTVGLRLRGRLDAGALGAALRDVVDRHESLRTIFPHIEGVPYQEVVGPERAELGWEVVDATGWSQARLAGAIDAVARHAFDLATETPLHAKLFQLADEEHVLAAAVHHIAADGSSITPLVRDLGLAYAARCGGQAPDWTPLTVQYADYTLWQRVRFGDFDDTDGPIADQLAYWEKALAGMPERLELPTDRPYPPVADYRGANAAVEWSADVQQRVRALAREHDATNFMVMQAALAVLLGKLCATDDVAVGFPVAGRPDPALDDLVGFFVNRLVLRVELAGDPTVAEVLAQVRSRSLAAYEHQDVPFDVLVDRLNPARSMAQAPLVQVSLAWQNLPGQHDDPAAGLALGDLHITPMPLDTHTARMDLTLSLAERWNQAGEPAGISGAVEFRTDVFDAKTVEALIARLERVVAAMTADPTRRLSSIDVLDETEYARLDAMGNRAVLSQPVVGVSIPELCAAQVIRTPDAVAISCAGHSMTYGELEQAANRLAHHLAGQGAGPGQSVALLLPRSTDAIVAILAVLKTGAAYLPIDPAVPDARIGFLLGDTGPIAALTTAEFAGRLDGYDLLVIDVDVPVDAQPGFAPAAPRADDIAHIIYTSGTTGVPKGVAVTHHNVTQLMQGLDAGMTAPGPAKVSTQWHSYAFDASVREIWGALLHGGRLVVVPEALAGSPDELRALLVDERVDVVSQTPSALAALSLDGLDAAALIVGGEACPTELVDRWAPGRVMTNAYGPTETTVDVTISGPLEAGAPAVPIGAPVAGAALFVLDKWLRPVPPGVVGELYVAGRGVGVGYLRRAALTASRFVACPFAPVPGARMYRTGDLVRWGADGQLHYVGRADEQVKIRGYRIELSEIRTALAGLDGVETAAVIVREDLPAALHVVGYITGTADPAVARAELAARLPAYLVPAAIVAIDALPLTVTGKLDTRALPAPEYRDAAYRAPGNAIEEILADTYAEVLGLDRVGVDDSFFDLGGDSLTAMRLIAAINKTLNTRLGVRALFDTPAIAQLAPRIRTDGGGLEPLVAGERPAVIPLSYGQSRLWFLDQLQGASPVYNMAVALRLSGRLDADALAAALTDVMARHEALRTVFPHTEGVPYQNVVATERADFGWEVIDASAWPPARLEDAVAAAAYHPFALAAQIPLFAKLFRLAEDEHVLVATVHHIAADGWSVAPLVRDLGAAYASRRVGQAPGWAALPVQYADYTLWQRAQFGDLEDSDSPIGVELAYWQEALAGMPERLPLPTDRPYPPVADYRGASVAVEWPPELQQRVRAVARAHNATSFMVIQAALAALLSKLTATNDISVGFAIAGRSDAALDQLVGFFVNTLILRVDVSGDATVTDLLAQVRARSLEALEHQDVPFELLVERLNPIRSLSHHPLIQVSMTWQNLREHGNDPAAGLDLGDLQVTQLPLETRTARMDLTFSLGERFTEDGEPGGIGGAVEFRTDVFDAETVAVLVDRLERVLAAMTTDPALRLSSVDVLDAAERAQLDVLGNRAALDAPTAGVSVPELFARQVARTPDAVALSCGDVSMTYRELDEAANRLAHLLIDHGARRGECVAVLFERSAQAIVAILGVLKSGAAYLPMDPAVPDARIEFMIGDARPVVAVTTTGLVDRFAGLGVRALDMNDPAMTSQPCTALPAPSGEDIAHIIYTSGTTGVPKGVATTHANVTQLLGSLHVGLPSGPGQAWSQWYSYAFDASVEEILGALLHGSRLVIVPESVAALPEDLQALLIDERVTVLHQTPSAVSALSPRVLGSTALVVAAEACSAELVDRWALGRVMTNAYGPTETTMCVAVSPPLSAGMGTPPIGAPVPGAAFFVLDPWLQPVPVGTVGELYVAGRGLGAGYLRRPGLTASRFVACPFGRPGQRMYRTGDLVRWRPDGQLQYLGRIDEQVKIRGYRIELGEIQAALSGLDEVNQSVVIVREDRPGDKRLVGYATESSPGALDVTTARARLREGLPPYMVPAALVVIEALPLTVNGKLNTRALPAPAYRDADYRAPGNELEHLLADTYAEVLGLDRVGIDDSFFDLGGDSLSAMRLVATLNKALHTHLNVRTLFNAPTVAALSQQVDKHTDDPRFVAVHGAQAAEVHARDLTLDKFIDAATLAGASSLPGPGTEIRTVLLTGATGFLGRYLVLQWLERLELAEGKLICLVRAGSDEEARRRLEKTFDSGDPRLLRYFHELAGDHLEVIAGDKGEVNLGLDELTWRRLAESVDLIVDPAAVVNGALPYSELFGPNVAGTAELIRLALTTKLKPFTYVSTANVGDQIALPAFTEGADIRIISPSRRNDGSRANGYGNSKWAGEVLLREANDLCGLPVAVFRSGMILAGTTYAGQLNLSDLVTRMVLSVVATGVAPRSFYQLDAQGNRQRAHYDGLPVEFVAEAIATLGARLGRESQSGFETYHVMNQHDDGIGLDEYVDWLIEAGYRIERTDDFGDWLNRFEAGLRALPDRVREHSILAVLMSTNALHLQPADPAWNSVVSTDRFRAAVRDAKVGPDQNNPDIPHVTPGVIVQYAIGLELLGLL</sequence>
<evidence type="ECO:0000256" key="3">
    <source>
        <dbReference type="ARBA" id="ARBA00022553"/>
    </source>
</evidence>
<keyword evidence="4" id="KW-0436">Ligase</keyword>
<dbReference type="SUPFAM" id="SSF52777">
    <property type="entry name" value="CoA-dependent acyltransferases"/>
    <property type="match status" value="10"/>
</dbReference>
<evidence type="ECO:0000256" key="5">
    <source>
        <dbReference type="ARBA" id="ARBA00022737"/>
    </source>
</evidence>
<dbReference type="CDD" id="cd19543">
    <property type="entry name" value="DCL_NRPS"/>
    <property type="match status" value="1"/>
</dbReference>
<evidence type="ECO:0000313" key="8">
    <source>
        <dbReference type="EMBL" id="GAA4539681.1"/>
    </source>
</evidence>
<dbReference type="Gene3D" id="3.30.300.30">
    <property type="match status" value="4"/>
</dbReference>
<dbReference type="Pfam" id="PF00668">
    <property type="entry name" value="Condensation"/>
    <property type="match status" value="5"/>
</dbReference>
<dbReference type="Proteomes" id="UP001501417">
    <property type="component" value="Unassembled WGS sequence"/>
</dbReference>
<organism evidence="8 9">
    <name type="scientific">Mycobacterium paraffinicum</name>
    <dbReference type="NCBI Taxonomy" id="53378"/>
    <lineage>
        <taxon>Bacteria</taxon>
        <taxon>Bacillati</taxon>
        <taxon>Actinomycetota</taxon>
        <taxon>Actinomycetes</taxon>
        <taxon>Mycobacteriales</taxon>
        <taxon>Mycobacteriaceae</taxon>
        <taxon>Mycobacterium</taxon>
    </lineage>
</organism>
<evidence type="ECO:0000256" key="6">
    <source>
        <dbReference type="ARBA" id="ARBA00023194"/>
    </source>
</evidence>
<dbReference type="PROSITE" id="PS50075">
    <property type="entry name" value="CARRIER"/>
    <property type="match status" value="4"/>
</dbReference>
<dbReference type="SUPFAM" id="SSF47336">
    <property type="entry name" value="ACP-like"/>
    <property type="match status" value="4"/>
</dbReference>
<accession>A0ABP8RJH4</accession>
<evidence type="ECO:0000256" key="2">
    <source>
        <dbReference type="ARBA" id="ARBA00022450"/>
    </source>
</evidence>
<dbReference type="PANTHER" id="PTHR45527">
    <property type="entry name" value="NONRIBOSOMAL PEPTIDE SYNTHETASE"/>
    <property type="match status" value="1"/>
</dbReference>
<evidence type="ECO:0000256" key="4">
    <source>
        <dbReference type="ARBA" id="ARBA00022598"/>
    </source>
</evidence>
<dbReference type="NCBIfam" id="NF003417">
    <property type="entry name" value="PRK04813.1"/>
    <property type="match status" value="4"/>
</dbReference>
<dbReference type="InterPro" id="IPR036291">
    <property type="entry name" value="NAD(P)-bd_dom_sf"/>
</dbReference>
<dbReference type="SMART" id="SM00823">
    <property type="entry name" value="PKS_PP"/>
    <property type="match status" value="4"/>
</dbReference>
<evidence type="ECO:0000259" key="7">
    <source>
        <dbReference type="PROSITE" id="PS50075"/>
    </source>
</evidence>
<dbReference type="Gene3D" id="3.40.50.12780">
    <property type="entry name" value="N-terminal domain of ligase-like"/>
    <property type="match status" value="2"/>
</dbReference>
<dbReference type="CDD" id="cd19540">
    <property type="entry name" value="LCL_NRPS-like"/>
    <property type="match status" value="2"/>
</dbReference>
<dbReference type="InterPro" id="IPR010071">
    <property type="entry name" value="AA_adenyl_dom"/>
</dbReference>
<dbReference type="Gene3D" id="1.10.1200.10">
    <property type="entry name" value="ACP-like"/>
    <property type="match status" value="3"/>
</dbReference>
<feature type="domain" description="Carrier" evidence="7">
    <location>
        <begin position="948"/>
        <end position="1022"/>
    </location>
</feature>
<dbReference type="InterPro" id="IPR045851">
    <property type="entry name" value="AMP-bd_C_sf"/>
</dbReference>
<dbReference type="InterPro" id="IPR010080">
    <property type="entry name" value="Thioester_reductase-like_dom"/>
</dbReference>
<gene>
    <name evidence="8" type="ORF">GCM10023161_19470</name>
</gene>
<dbReference type="InterPro" id="IPR023213">
    <property type="entry name" value="CAT-like_dom_sf"/>
</dbReference>
<dbReference type="SUPFAM" id="SSF51735">
    <property type="entry name" value="NAD(P)-binding Rossmann-fold domains"/>
    <property type="match status" value="1"/>
</dbReference>
<dbReference type="NCBIfam" id="TIGR01746">
    <property type="entry name" value="Thioester-redct"/>
    <property type="match status" value="1"/>
</dbReference>
<dbReference type="InterPro" id="IPR020806">
    <property type="entry name" value="PKS_PP-bd"/>
</dbReference>
<dbReference type="InterPro" id="IPR001242">
    <property type="entry name" value="Condensation_dom"/>
</dbReference>
<dbReference type="Pfam" id="PF13193">
    <property type="entry name" value="AMP-binding_C"/>
    <property type="match status" value="3"/>
</dbReference>
<name>A0ABP8RJH4_9MYCO</name>
<feature type="domain" description="Carrier" evidence="7">
    <location>
        <begin position="3496"/>
        <end position="3571"/>
    </location>
</feature>
<dbReference type="Pfam" id="PF00501">
    <property type="entry name" value="AMP-binding"/>
    <property type="match status" value="4"/>
</dbReference>
<evidence type="ECO:0000256" key="1">
    <source>
        <dbReference type="ARBA" id="ARBA00001957"/>
    </source>
</evidence>
<dbReference type="InterPro" id="IPR025110">
    <property type="entry name" value="AMP-bd_C"/>
</dbReference>
<dbReference type="CDD" id="cd05235">
    <property type="entry name" value="SDR_e1"/>
    <property type="match status" value="1"/>
</dbReference>
<dbReference type="Gene3D" id="3.40.50.720">
    <property type="entry name" value="NAD(P)-binding Rossmann-like Domain"/>
    <property type="match status" value="1"/>
</dbReference>
<dbReference type="InterPro" id="IPR000873">
    <property type="entry name" value="AMP-dep_synth/lig_dom"/>
</dbReference>
<dbReference type="SMART" id="SM01294">
    <property type="entry name" value="PKS_PP_betabranch"/>
    <property type="match status" value="2"/>
</dbReference>
<comment type="cofactor">
    <cofactor evidence="1">
        <name>pantetheine 4'-phosphate</name>
        <dbReference type="ChEBI" id="CHEBI:47942"/>
    </cofactor>
</comment>
<dbReference type="InterPro" id="IPR029058">
    <property type="entry name" value="AB_hydrolase_fold"/>
</dbReference>
<dbReference type="Pfam" id="PF07993">
    <property type="entry name" value="NAD_binding_4"/>
    <property type="match status" value="1"/>
</dbReference>
<dbReference type="InterPro" id="IPR009081">
    <property type="entry name" value="PP-bd_ACP"/>
</dbReference>
<evidence type="ECO:0000313" key="9">
    <source>
        <dbReference type="Proteomes" id="UP001501417"/>
    </source>
</evidence>
<proteinExistence type="predicted"/>
<dbReference type="PANTHER" id="PTHR45527:SF1">
    <property type="entry name" value="FATTY ACID SYNTHASE"/>
    <property type="match status" value="1"/>
</dbReference>
<dbReference type="PROSITE" id="PS00012">
    <property type="entry name" value="PHOSPHOPANTETHEINE"/>
    <property type="match status" value="4"/>
</dbReference>
<dbReference type="Gene3D" id="2.30.38.10">
    <property type="entry name" value="Luciferase, Domain 3"/>
    <property type="match status" value="2"/>
</dbReference>
<dbReference type="InterPro" id="IPR006162">
    <property type="entry name" value="Ppantetheine_attach_site"/>
</dbReference>
<dbReference type="InterPro" id="IPR010060">
    <property type="entry name" value="NRPS_synth"/>
</dbReference>
<feature type="domain" description="Carrier" evidence="7">
    <location>
        <begin position="4554"/>
        <end position="4629"/>
    </location>
</feature>
<dbReference type="EMBL" id="BAABGF010000028">
    <property type="protein sequence ID" value="GAA4539681.1"/>
    <property type="molecule type" value="Genomic_DNA"/>
</dbReference>
<reference evidence="9" key="1">
    <citation type="journal article" date="2019" name="Int. J. Syst. Evol. Microbiol.">
        <title>The Global Catalogue of Microorganisms (GCM) 10K type strain sequencing project: providing services to taxonomists for standard genome sequencing and annotation.</title>
        <authorList>
            <consortium name="The Broad Institute Genomics Platform"/>
            <consortium name="The Broad Institute Genome Sequencing Center for Infectious Disease"/>
            <person name="Wu L."/>
            <person name="Ma J."/>
        </authorList>
    </citation>
    <scope>NUCLEOTIDE SEQUENCE [LARGE SCALE GENOMIC DNA]</scope>
    <source>
        <strain evidence="9">JCM 17782</strain>
    </source>
</reference>
<keyword evidence="9" id="KW-1185">Reference proteome</keyword>
<dbReference type="Gene3D" id="3.30.559.30">
    <property type="entry name" value="Nonribosomal peptide synthetase, condensation domain"/>
    <property type="match status" value="5"/>
</dbReference>
<feature type="domain" description="Carrier" evidence="7">
    <location>
        <begin position="2441"/>
        <end position="2516"/>
    </location>
</feature>
<dbReference type="InterPro" id="IPR036736">
    <property type="entry name" value="ACP-like_sf"/>
</dbReference>
<dbReference type="NCBIfam" id="TIGR01720">
    <property type="entry name" value="NRPS-para261"/>
    <property type="match status" value="1"/>
</dbReference>
<keyword evidence="2" id="KW-0596">Phosphopantetheine</keyword>
<dbReference type="RefSeq" id="WP_345317374.1">
    <property type="nucleotide sequence ID" value="NZ_BAABGF010000028.1"/>
</dbReference>
<dbReference type="InterPro" id="IPR042099">
    <property type="entry name" value="ANL_N_sf"/>
</dbReference>
<dbReference type="InterPro" id="IPR020845">
    <property type="entry name" value="AMP-binding_CS"/>
</dbReference>
<keyword evidence="5" id="KW-0677">Repeat</keyword>
<dbReference type="PROSITE" id="PS00455">
    <property type="entry name" value="AMP_BINDING"/>
    <property type="match status" value="4"/>
</dbReference>
<comment type="caution">
    <text evidence="8">The sequence shown here is derived from an EMBL/GenBank/DDBJ whole genome shotgun (WGS) entry which is preliminary data.</text>
</comment>
<dbReference type="Gene3D" id="3.40.50.980">
    <property type="match status" value="4"/>
</dbReference>
<dbReference type="InterPro" id="IPR013120">
    <property type="entry name" value="FAR_NAD-bd"/>
</dbReference>
<dbReference type="SUPFAM" id="SSF56801">
    <property type="entry name" value="Acetyl-CoA synthetase-like"/>
    <property type="match status" value="4"/>
</dbReference>
<dbReference type="Pfam" id="PF00550">
    <property type="entry name" value="PP-binding"/>
    <property type="match status" value="4"/>
</dbReference>
<dbReference type="NCBIfam" id="TIGR01733">
    <property type="entry name" value="AA-adenyl-dom"/>
    <property type="match status" value="4"/>
</dbReference>